<dbReference type="STRING" id="270498.CHK_0669"/>
<dbReference type="EMBL" id="LAYJ01000061">
    <property type="protein sequence ID" value="KKI51856.1"/>
    <property type="molecule type" value="Genomic_DNA"/>
</dbReference>
<dbReference type="AlphaFoldDB" id="A0A0M2NLK2"/>
<protein>
    <recommendedName>
        <fullName evidence="3">PcfB family protein</fullName>
    </recommendedName>
</protein>
<gene>
    <name evidence="1" type="ORF">CHK_0669</name>
</gene>
<sequence length="164" mass="19291">MQESVTEKTIAFIIRGEQMTANLLRSAIQQYQQNNRVSKADKVRGPMQEYKGKQSLKKLKESANGNISDIEITDKNIKAFDRYARKYKVDYALKKDKSVDPPRWLVFFKGKDADSLQAAFREFTARKLKKQERPSIREQLRKFKEQVKTFTRNKVLKKDRGIDR</sequence>
<dbReference type="Proteomes" id="UP000034076">
    <property type="component" value="Unassembled WGS sequence"/>
</dbReference>
<organism evidence="1 2">
    <name type="scientific">Christensenella hongkongensis</name>
    <dbReference type="NCBI Taxonomy" id="270498"/>
    <lineage>
        <taxon>Bacteria</taxon>
        <taxon>Bacillati</taxon>
        <taxon>Bacillota</taxon>
        <taxon>Clostridia</taxon>
        <taxon>Christensenellales</taxon>
        <taxon>Christensenellaceae</taxon>
        <taxon>Christensenella</taxon>
    </lineage>
</organism>
<name>A0A0M2NLK2_9FIRM</name>
<dbReference type="Pfam" id="PF12687">
    <property type="entry name" value="DUF3801"/>
    <property type="match status" value="1"/>
</dbReference>
<dbReference type="RefSeq" id="WP_046442610.1">
    <property type="nucleotide sequence ID" value="NZ_LAYJ01000061.1"/>
</dbReference>
<dbReference type="PATRIC" id="fig|270498.16.peg.1681"/>
<comment type="caution">
    <text evidence="1">The sequence shown here is derived from an EMBL/GenBank/DDBJ whole genome shotgun (WGS) entry which is preliminary data.</text>
</comment>
<dbReference type="InterPro" id="IPR024234">
    <property type="entry name" value="DUF3801"/>
</dbReference>
<accession>A0A0M2NLK2</accession>
<dbReference type="OrthoDB" id="9811478at2"/>
<evidence type="ECO:0000313" key="1">
    <source>
        <dbReference type="EMBL" id="KKI51856.1"/>
    </source>
</evidence>
<proteinExistence type="predicted"/>
<reference evidence="1 2" key="1">
    <citation type="submission" date="2015-04" db="EMBL/GenBank/DDBJ databases">
        <title>Draft genome sequence of bacteremic isolate Catabacter hongkongensis type strain HKU16T.</title>
        <authorList>
            <person name="Lau S.K."/>
            <person name="Teng J.L."/>
            <person name="Huang Y."/>
            <person name="Curreem S.O."/>
            <person name="Tsui S.K."/>
            <person name="Woo P.C."/>
        </authorList>
    </citation>
    <scope>NUCLEOTIDE SEQUENCE [LARGE SCALE GENOMIC DNA]</scope>
    <source>
        <strain evidence="1 2">HKU16</strain>
    </source>
</reference>
<keyword evidence="2" id="KW-1185">Reference proteome</keyword>
<evidence type="ECO:0008006" key="3">
    <source>
        <dbReference type="Google" id="ProtNLM"/>
    </source>
</evidence>
<evidence type="ECO:0000313" key="2">
    <source>
        <dbReference type="Proteomes" id="UP000034076"/>
    </source>
</evidence>